<comment type="caution">
    <text evidence="1">The sequence shown here is derived from an EMBL/GenBank/DDBJ whole genome shotgun (WGS) entry which is preliminary data.</text>
</comment>
<gene>
    <name evidence="1" type="ORF">NEIELOOT_03107</name>
</gene>
<dbReference type="Proteomes" id="UP000005536">
    <property type="component" value="Unassembled WGS sequence"/>
</dbReference>
<organism evidence="1 2">
    <name type="scientific">Neisseria elongata subsp. glycolytica ATCC 29315</name>
    <dbReference type="NCBI Taxonomy" id="546263"/>
    <lineage>
        <taxon>Bacteria</taxon>
        <taxon>Pseudomonadati</taxon>
        <taxon>Pseudomonadota</taxon>
        <taxon>Betaproteobacteria</taxon>
        <taxon>Neisseriales</taxon>
        <taxon>Neisseriaceae</taxon>
        <taxon>Neisseria</taxon>
    </lineage>
</organism>
<dbReference type="EMBL" id="ADBF01000260">
    <property type="protein sequence ID" value="EFE48120.1"/>
    <property type="molecule type" value="Genomic_DNA"/>
</dbReference>
<evidence type="ECO:0008006" key="3">
    <source>
        <dbReference type="Google" id="ProtNLM"/>
    </source>
</evidence>
<name>D4DVJ0_NEIEG</name>
<dbReference type="InterPro" id="IPR043502">
    <property type="entry name" value="DNA/RNA_pol_sf"/>
</dbReference>
<dbReference type="AlphaFoldDB" id="D4DVJ0"/>
<sequence length="196" mass="23029">MPKVKKENGELKRDAKEREIAYASHKDSHIFSYYTHILNGKYENLIENKYHSINNSVLAFRKLGKSNIEFAKYAFDYILKYKNCSVIALDVSNFFGNIDHNILKEKWKKIISNDTLPPDHFAVFKAITQYSIIKKKLHLKNLVYLFTHLEAIVENKFAHLKSLENLGMNLTIHYLKVIKLFIPTKERGKVFHKDLQ</sequence>
<reference evidence="1 2" key="1">
    <citation type="submission" date="2010-02" db="EMBL/GenBank/DDBJ databases">
        <authorList>
            <person name="Weinstock G."/>
            <person name="Sodergren E."/>
            <person name="Clifton S."/>
            <person name="Fulton L."/>
            <person name="Fulton B."/>
            <person name="Courtney L."/>
            <person name="Fronick C."/>
            <person name="Harrison M."/>
            <person name="Strong C."/>
            <person name="Farmer C."/>
            <person name="Delahaunty K."/>
            <person name="Markovic C."/>
            <person name="Hall O."/>
            <person name="Minx P."/>
            <person name="Tomlinson C."/>
            <person name="Mitreva M."/>
            <person name="Nelson J."/>
            <person name="Hou S."/>
            <person name="Wollam A."/>
            <person name="Pepin K.H."/>
            <person name="Johnson M."/>
            <person name="Bhonagiri V."/>
            <person name="Zhang X."/>
            <person name="Suruliraj S."/>
            <person name="Warren W."/>
            <person name="Chinwalla A."/>
            <person name="Mardis E.R."/>
            <person name="Wilson R.K."/>
        </authorList>
    </citation>
    <scope>NUCLEOTIDE SEQUENCE [LARGE SCALE GENOMIC DNA]</scope>
    <source>
        <strain evidence="1 2">ATCC 29315</strain>
    </source>
</reference>
<evidence type="ECO:0000313" key="2">
    <source>
        <dbReference type="Proteomes" id="UP000005536"/>
    </source>
</evidence>
<evidence type="ECO:0000313" key="1">
    <source>
        <dbReference type="EMBL" id="EFE48120.1"/>
    </source>
</evidence>
<proteinExistence type="predicted"/>
<dbReference type="SUPFAM" id="SSF56672">
    <property type="entry name" value="DNA/RNA polymerases"/>
    <property type="match status" value="1"/>
</dbReference>
<accession>D4DVJ0</accession>
<protein>
    <recommendedName>
        <fullName evidence="3">Reverse transcriptase domain-containing protein</fullName>
    </recommendedName>
</protein>